<dbReference type="Pfam" id="PF02833">
    <property type="entry name" value="DHHA2"/>
    <property type="match status" value="1"/>
</dbReference>
<dbReference type="AlphaFoldDB" id="A0A284QMS6"/>
<dbReference type="SMART" id="SM01131">
    <property type="entry name" value="DHHA2"/>
    <property type="match status" value="1"/>
</dbReference>
<keyword evidence="2" id="KW-0479">Metal-binding</keyword>
<name>A0A284QMS6_ARMOS</name>
<dbReference type="Gene3D" id="3.10.310.20">
    <property type="entry name" value="DHHA2 domain"/>
    <property type="match status" value="1"/>
</dbReference>
<organism evidence="6 7">
    <name type="scientific">Armillaria ostoyae</name>
    <name type="common">Armillaria root rot fungus</name>
    <dbReference type="NCBI Taxonomy" id="47428"/>
    <lineage>
        <taxon>Eukaryota</taxon>
        <taxon>Fungi</taxon>
        <taxon>Dikarya</taxon>
        <taxon>Basidiomycota</taxon>
        <taxon>Agaricomycotina</taxon>
        <taxon>Agaricomycetes</taxon>
        <taxon>Agaricomycetidae</taxon>
        <taxon>Agaricales</taxon>
        <taxon>Marasmiineae</taxon>
        <taxon>Physalacriaceae</taxon>
        <taxon>Armillaria</taxon>
    </lineage>
</organism>
<evidence type="ECO:0000256" key="1">
    <source>
        <dbReference type="ARBA" id="ARBA00001936"/>
    </source>
</evidence>
<evidence type="ECO:0000256" key="2">
    <source>
        <dbReference type="ARBA" id="ARBA00022723"/>
    </source>
</evidence>
<gene>
    <name evidence="6" type="ORF">ARMOST_01015</name>
</gene>
<proteinExistence type="predicted"/>
<dbReference type="InterPro" id="IPR001667">
    <property type="entry name" value="DDH_dom"/>
</dbReference>
<feature type="domain" description="DHHA2" evidence="5">
    <location>
        <begin position="293"/>
        <end position="457"/>
    </location>
</feature>
<dbReference type="Proteomes" id="UP000219338">
    <property type="component" value="Unassembled WGS sequence"/>
</dbReference>
<comment type="cofactor">
    <cofactor evidence="1">
        <name>Mn(2+)</name>
        <dbReference type="ChEBI" id="CHEBI:29035"/>
    </cofactor>
</comment>
<dbReference type="OMA" id="DYKDWTE"/>
<dbReference type="Gene3D" id="3.90.1640.10">
    <property type="entry name" value="inorganic pyrophosphatase (n-terminal core)"/>
    <property type="match status" value="1"/>
</dbReference>
<evidence type="ECO:0000313" key="7">
    <source>
        <dbReference type="Proteomes" id="UP000219338"/>
    </source>
</evidence>
<protein>
    <recommendedName>
        <fullName evidence="5">DHHA2 domain-containing protein</fullName>
    </recommendedName>
</protein>
<dbReference type="SUPFAM" id="SSF64182">
    <property type="entry name" value="DHH phosphoesterases"/>
    <property type="match status" value="1"/>
</dbReference>
<dbReference type="GO" id="GO:0046872">
    <property type="term" value="F:metal ion binding"/>
    <property type="evidence" value="ECO:0007669"/>
    <property type="project" value="UniProtKB-KW"/>
</dbReference>
<keyword evidence="3" id="KW-0378">Hydrolase</keyword>
<dbReference type="InterPro" id="IPR004097">
    <property type="entry name" value="DHHA2"/>
</dbReference>
<dbReference type="EMBL" id="FUEG01000001">
    <property type="protein sequence ID" value="SJK97761.1"/>
    <property type="molecule type" value="Genomic_DNA"/>
</dbReference>
<evidence type="ECO:0000313" key="6">
    <source>
        <dbReference type="EMBL" id="SJK97761.1"/>
    </source>
</evidence>
<sequence length="461" mass="51143">MSHHPTSVIFKFLLSSTNNIRISRPLQPPMANHIRRLSVAWKLTKPAQPAPVTSAVTPSENALQHFLEHTKRHYLSDIKESRENANEWLMVMGNEAGDLDSIASSIGFAWLSSQSNTTIPYIQISKEDLALRAENLYALQLAGIDNPQEQLLLPNNLASYTPFPSTRFGLVDHNRLGSPFVSDAARVEAVIDHHEDEHLYSDTADPRIVTPAGSCSSHVANLCPFNLPREIATLLLCAILIDTNGLKPGGKAVQADRDAVLHLLPSARLELPPSFSSANTDGLHDIPSIISLSSVLATKKADVSHLSPRDLLRRDYKEYTFTLHWHPDKPTVKAGLSTVPLQLKDWGSKGKLFRESQAYMQARELHVLGVLTTFKKPKKSGKEKMKHCREMAWIVLSDTGLAETLWQGLEEDQEIRVEKHKKFKTGKLPGDGNVRVYKQGNAGATRKATAPLLKRILESPS</sequence>
<dbReference type="GO" id="GO:0005737">
    <property type="term" value="C:cytoplasm"/>
    <property type="evidence" value="ECO:0007669"/>
    <property type="project" value="InterPro"/>
</dbReference>
<dbReference type="Pfam" id="PF01368">
    <property type="entry name" value="DHH"/>
    <property type="match status" value="1"/>
</dbReference>
<dbReference type="OrthoDB" id="374045at2759"/>
<dbReference type="GO" id="GO:0004309">
    <property type="term" value="F:exopolyphosphatase activity"/>
    <property type="evidence" value="ECO:0007669"/>
    <property type="project" value="TreeGrafter"/>
</dbReference>
<evidence type="ECO:0000259" key="5">
    <source>
        <dbReference type="SMART" id="SM01131"/>
    </source>
</evidence>
<dbReference type="InterPro" id="IPR038222">
    <property type="entry name" value="DHHA2_dom_sf"/>
</dbReference>
<dbReference type="InterPro" id="IPR038763">
    <property type="entry name" value="DHH_sf"/>
</dbReference>
<dbReference type="PANTHER" id="PTHR12112:SF39">
    <property type="entry name" value="EG:152A3.5 PROTEIN (FBGN0003116_PN PROTEIN)"/>
    <property type="match status" value="1"/>
</dbReference>
<dbReference type="PANTHER" id="PTHR12112">
    <property type="entry name" value="BNIP - RELATED"/>
    <property type="match status" value="1"/>
</dbReference>
<evidence type="ECO:0000256" key="3">
    <source>
        <dbReference type="ARBA" id="ARBA00022801"/>
    </source>
</evidence>
<reference evidence="7" key="1">
    <citation type="journal article" date="2017" name="Nat. Ecol. Evol.">
        <title>Genome expansion and lineage-specific genetic innovations in the forest pathogenic fungi Armillaria.</title>
        <authorList>
            <person name="Sipos G."/>
            <person name="Prasanna A.N."/>
            <person name="Walter M.C."/>
            <person name="O'Connor E."/>
            <person name="Balint B."/>
            <person name="Krizsan K."/>
            <person name="Kiss B."/>
            <person name="Hess J."/>
            <person name="Varga T."/>
            <person name="Slot J."/>
            <person name="Riley R."/>
            <person name="Boka B."/>
            <person name="Rigling D."/>
            <person name="Barry K."/>
            <person name="Lee J."/>
            <person name="Mihaltcheva S."/>
            <person name="LaButti K."/>
            <person name="Lipzen A."/>
            <person name="Waldron R."/>
            <person name="Moloney N.M."/>
            <person name="Sperisen C."/>
            <person name="Kredics L."/>
            <person name="Vagvoelgyi C."/>
            <person name="Patrignani A."/>
            <person name="Fitzpatrick D."/>
            <person name="Nagy I."/>
            <person name="Doyle S."/>
            <person name="Anderson J.B."/>
            <person name="Grigoriev I.V."/>
            <person name="Gueldener U."/>
            <person name="Muensterkoetter M."/>
            <person name="Nagy L.G."/>
        </authorList>
    </citation>
    <scope>NUCLEOTIDE SEQUENCE [LARGE SCALE GENOMIC DNA]</scope>
    <source>
        <strain evidence="7">C18/9</strain>
    </source>
</reference>
<dbReference type="STRING" id="47428.A0A284QMS6"/>
<keyword evidence="7" id="KW-1185">Reference proteome</keyword>
<evidence type="ECO:0000256" key="4">
    <source>
        <dbReference type="ARBA" id="ARBA00023211"/>
    </source>
</evidence>
<keyword evidence="4" id="KW-0464">Manganese</keyword>
<accession>A0A284QMS6</accession>